<dbReference type="RefSeq" id="WP_135247747.1">
    <property type="nucleotide sequence ID" value="NZ_SMLK01000001.1"/>
</dbReference>
<dbReference type="Pfam" id="PF08734">
    <property type="entry name" value="GYD"/>
    <property type="match status" value="1"/>
</dbReference>
<protein>
    <submittedName>
        <fullName evidence="1">GYD domain-containing protein</fullName>
    </submittedName>
</protein>
<name>A0A4Z0CCH6_9BURK</name>
<dbReference type="AlphaFoldDB" id="A0A4Z0CCH6"/>
<dbReference type="EMBL" id="SMLK01000001">
    <property type="protein sequence ID" value="TFZ07809.1"/>
    <property type="molecule type" value="Genomic_DNA"/>
</dbReference>
<proteinExistence type="predicted"/>
<accession>A0A4Z0CCH6</accession>
<comment type="caution">
    <text evidence="1">The sequence shown here is derived from an EMBL/GenBank/DDBJ whole genome shotgun (WGS) entry which is preliminary data.</text>
</comment>
<sequence length="98" mass="10940">MATYIALCKFTDQGIRTVRDTVKRADAAREMAGRFGVQMTDIYWTLGKYDLVVECTAKDDDSLIAFNLALSSAGNVRMQTLRALDRGEMEKVLGKLTQ</sequence>
<dbReference type="InterPro" id="IPR014845">
    <property type="entry name" value="GYD/TTHA1554"/>
</dbReference>
<evidence type="ECO:0000313" key="2">
    <source>
        <dbReference type="Proteomes" id="UP000297839"/>
    </source>
</evidence>
<dbReference type="OrthoDB" id="5243930at2"/>
<keyword evidence="2" id="KW-1185">Reference proteome</keyword>
<reference evidence="1 2" key="1">
    <citation type="submission" date="2019-03" db="EMBL/GenBank/DDBJ databases">
        <title>Ramlibacter sp. 18x22-1, whole genome shotgun sequence.</title>
        <authorList>
            <person name="Zhang X."/>
            <person name="Feng G."/>
            <person name="Zhu H."/>
        </authorList>
    </citation>
    <scope>NUCLEOTIDE SEQUENCE [LARGE SCALE GENOMIC DNA]</scope>
    <source>
        <strain evidence="1 2">18x22-1</strain>
    </source>
</reference>
<evidence type="ECO:0000313" key="1">
    <source>
        <dbReference type="EMBL" id="TFZ07809.1"/>
    </source>
</evidence>
<gene>
    <name evidence="1" type="ORF">EZ216_01185</name>
</gene>
<organism evidence="1 2">
    <name type="scientific">Ramlibacter humi</name>
    <dbReference type="NCBI Taxonomy" id="2530451"/>
    <lineage>
        <taxon>Bacteria</taxon>
        <taxon>Pseudomonadati</taxon>
        <taxon>Pseudomonadota</taxon>
        <taxon>Betaproteobacteria</taxon>
        <taxon>Burkholderiales</taxon>
        <taxon>Comamonadaceae</taxon>
        <taxon>Ramlibacter</taxon>
    </lineage>
</organism>
<dbReference type="Proteomes" id="UP000297839">
    <property type="component" value="Unassembled WGS sequence"/>
</dbReference>